<comment type="caution">
    <text evidence="5">The sequence shown here is derived from an EMBL/GenBank/DDBJ whole genome shotgun (WGS) entry which is preliminary data.</text>
</comment>
<dbReference type="Gene3D" id="3.30.465.10">
    <property type="match status" value="1"/>
</dbReference>
<evidence type="ECO:0000256" key="4">
    <source>
        <dbReference type="ARBA" id="ARBA00023002"/>
    </source>
</evidence>
<keyword evidence="4" id="KW-0560">Oxidoreductase</keyword>
<keyword evidence="2" id="KW-0285">Flavoprotein</keyword>
<evidence type="ECO:0000256" key="3">
    <source>
        <dbReference type="ARBA" id="ARBA00022827"/>
    </source>
</evidence>
<dbReference type="Gene3D" id="3.40.462.20">
    <property type="match status" value="1"/>
</dbReference>
<keyword evidence="3" id="KW-0274">FAD</keyword>
<protein>
    <recommendedName>
        <fullName evidence="7">FAD binding domain protein</fullName>
    </recommendedName>
</protein>
<comment type="similarity">
    <text evidence="1">Belongs to the oxygen-dependent FAD-linked oxidoreductase family.</text>
</comment>
<reference evidence="5 6" key="1">
    <citation type="submission" date="2024-07" db="EMBL/GenBank/DDBJ databases">
        <title>Section-level genome sequencing and comparative genomics of Aspergillus sections Usti and Cavernicolus.</title>
        <authorList>
            <consortium name="Lawrence Berkeley National Laboratory"/>
            <person name="Nybo J.L."/>
            <person name="Vesth T.C."/>
            <person name="Theobald S."/>
            <person name="Frisvad J.C."/>
            <person name="Larsen T.O."/>
            <person name="Kjaerboelling I."/>
            <person name="Rothschild-Mancinelli K."/>
            <person name="Lyhne E.K."/>
            <person name="Kogle M.E."/>
            <person name="Barry K."/>
            <person name="Clum A."/>
            <person name="Na H."/>
            <person name="Ledsgaard L."/>
            <person name="Lin J."/>
            <person name="Lipzen A."/>
            <person name="Kuo A."/>
            <person name="Riley R."/>
            <person name="Mondo S."/>
            <person name="Labutti K."/>
            <person name="Haridas S."/>
            <person name="Pangalinan J."/>
            <person name="Salamov A.A."/>
            <person name="Simmons B.A."/>
            <person name="Magnuson J.K."/>
            <person name="Chen J."/>
            <person name="Drula E."/>
            <person name="Henrissat B."/>
            <person name="Wiebenga A."/>
            <person name="Lubbers R.J."/>
            <person name="Gomes A.C."/>
            <person name="Makela M.R."/>
            <person name="Stajich J."/>
            <person name="Grigoriev I.V."/>
            <person name="Mortensen U.H."/>
            <person name="De Vries R.P."/>
            <person name="Baker S.E."/>
            <person name="Andersen M.R."/>
        </authorList>
    </citation>
    <scope>NUCLEOTIDE SEQUENCE [LARGE SCALE GENOMIC DNA]</scope>
    <source>
        <strain evidence="5 6">CBS 209.92</strain>
    </source>
</reference>
<accession>A0ABR4FNA8</accession>
<evidence type="ECO:0000313" key="6">
    <source>
        <dbReference type="Proteomes" id="UP001610563"/>
    </source>
</evidence>
<name>A0ABR4FNA8_9EURO</name>
<gene>
    <name evidence="5" type="ORF">BJX66DRAFT_343726</name>
</gene>
<proteinExistence type="inferred from homology"/>
<keyword evidence="6" id="KW-1185">Reference proteome</keyword>
<evidence type="ECO:0000313" key="5">
    <source>
        <dbReference type="EMBL" id="KAL2784741.1"/>
    </source>
</evidence>
<dbReference type="Proteomes" id="UP001610563">
    <property type="component" value="Unassembled WGS sequence"/>
</dbReference>
<dbReference type="PANTHER" id="PTHR42973:SF34">
    <property type="entry name" value="FAD BINDING DOMAIN PROTEIN (AFU_ORTHOLOGUE AFUA_3G02770)"/>
    <property type="match status" value="1"/>
</dbReference>
<dbReference type="SUPFAM" id="SSF56176">
    <property type="entry name" value="FAD-binding/transporter-associated domain-like"/>
    <property type="match status" value="1"/>
</dbReference>
<evidence type="ECO:0000256" key="2">
    <source>
        <dbReference type="ARBA" id="ARBA00022630"/>
    </source>
</evidence>
<dbReference type="EMBL" id="JBFTWV010000168">
    <property type="protein sequence ID" value="KAL2784741.1"/>
    <property type="molecule type" value="Genomic_DNA"/>
</dbReference>
<dbReference type="InterPro" id="IPR016169">
    <property type="entry name" value="FAD-bd_PCMH_sub2"/>
</dbReference>
<dbReference type="PANTHER" id="PTHR42973">
    <property type="entry name" value="BINDING OXIDOREDUCTASE, PUTATIVE (AFU_ORTHOLOGUE AFUA_1G17690)-RELATED"/>
    <property type="match status" value="1"/>
</dbReference>
<dbReference type="InterPro" id="IPR036318">
    <property type="entry name" value="FAD-bd_PCMH-like_sf"/>
</dbReference>
<evidence type="ECO:0000256" key="1">
    <source>
        <dbReference type="ARBA" id="ARBA00005466"/>
    </source>
</evidence>
<dbReference type="InterPro" id="IPR050416">
    <property type="entry name" value="FAD-linked_Oxidoreductase"/>
</dbReference>
<sequence length="333" mass="37902">MMCGISFFSGYHGFVCDNIINYQAVLATGDIVNVNRTSNSDLYWALRGGGNNFAIITRFDILTFTHDHMWGGIRTYNISHTPFLIEAYVDFGQNAPSDPGAYQITTLYNIRGKQFCTVDLYSVDPKPAPLLTHALDPIPHNDDTTAVQRQSKISWTNSVNQPDGYRQTYWTATFHLSRNFAHFIAAEFNEMTKLIQGIKGLQARCIMQILTADMLAHRRRNGGNALGLDYDEPLILLNPVLRWEDAADDAEIMRWSAEFVNRLTNEAKASDLHVPWLHTNYASELQDVLSGRRSDDLQRLRDISRKYDPEKVFQRLLPGGFKLGKMRVIEDGY</sequence>
<evidence type="ECO:0008006" key="7">
    <source>
        <dbReference type="Google" id="ProtNLM"/>
    </source>
</evidence>
<organism evidence="5 6">
    <name type="scientific">Aspergillus keveii</name>
    <dbReference type="NCBI Taxonomy" id="714993"/>
    <lineage>
        <taxon>Eukaryota</taxon>
        <taxon>Fungi</taxon>
        <taxon>Dikarya</taxon>
        <taxon>Ascomycota</taxon>
        <taxon>Pezizomycotina</taxon>
        <taxon>Eurotiomycetes</taxon>
        <taxon>Eurotiomycetidae</taxon>
        <taxon>Eurotiales</taxon>
        <taxon>Aspergillaceae</taxon>
        <taxon>Aspergillus</taxon>
        <taxon>Aspergillus subgen. Nidulantes</taxon>
    </lineage>
</organism>